<evidence type="ECO:0000313" key="5">
    <source>
        <dbReference type="EMBL" id="RNA69972.1"/>
    </source>
</evidence>
<feature type="domain" description="Cell wall-active antibiotics response LiaF-like C-terminal" evidence="3">
    <location>
        <begin position="226"/>
        <end position="338"/>
    </location>
</feature>
<dbReference type="EMBL" id="RHIB01000001">
    <property type="protein sequence ID" value="RNA69972.1"/>
    <property type="molecule type" value="Genomic_DNA"/>
</dbReference>
<feature type="transmembrane region" description="Helical" evidence="2">
    <location>
        <begin position="41"/>
        <end position="62"/>
    </location>
</feature>
<dbReference type="OrthoDB" id="1953204at2"/>
<accession>A0A3M7TYJ4</accession>
<dbReference type="InterPro" id="IPR024425">
    <property type="entry name" value="LiaF-like_C"/>
</dbReference>
<dbReference type="InterPro" id="IPR047793">
    <property type="entry name" value="LiaF_C"/>
</dbReference>
<keyword evidence="2" id="KW-0472">Membrane</keyword>
<evidence type="ECO:0000259" key="4">
    <source>
        <dbReference type="Pfam" id="PF22570"/>
    </source>
</evidence>
<feature type="compositionally biased region" description="Polar residues" evidence="1">
    <location>
        <begin position="185"/>
        <end position="198"/>
    </location>
</feature>
<sequence length="342" mass="38673">MSQPKGDYTIMNKIFGMIILAVGVLYLLNNTGVIDASFGEMVSTYWTLIIVIIGLKILLDGLFRAYQGLKRDKWDFGTAVFGLFIIAAGLIITGNRADWFYYTFADLWSWIWPLLIIFVGFQLLRNKRPTTVKVDMSKDEDDREPDTAEKKADYADPWSYVEENISRAREQVKNNPHVDEEKYENSFQSAEDSINKARQQAGGKYKYRQKKNHRPQGGDYANIRQFVGEVVIGKRPWTLENTDIRTSIGSVEVDLTTAVLKDGDNYLDISMWIGSVEITAPKDMAIQANVDVSIGEATLFDDNFAGTGRNATYTSDNFYEAEQRVILTVRNSIGSVEVMAVD</sequence>
<dbReference type="Proteomes" id="UP000278746">
    <property type="component" value="Unassembled WGS sequence"/>
</dbReference>
<protein>
    <recommendedName>
        <fullName evidence="7">Cell wall-active antibiotics response LiaF-like C-terminal domain-containing protein</fullName>
    </recommendedName>
</protein>
<feature type="transmembrane region" description="Helical" evidence="2">
    <location>
        <begin position="99"/>
        <end position="124"/>
    </location>
</feature>
<name>A0A3M7TYJ4_9BACI</name>
<organism evidence="5 6">
    <name type="scientific">Alteribacter keqinensis</name>
    <dbReference type="NCBI Taxonomy" id="2483800"/>
    <lineage>
        <taxon>Bacteria</taxon>
        <taxon>Bacillati</taxon>
        <taxon>Bacillota</taxon>
        <taxon>Bacilli</taxon>
        <taxon>Bacillales</taxon>
        <taxon>Bacillaceae</taxon>
        <taxon>Alteribacter</taxon>
    </lineage>
</organism>
<evidence type="ECO:0000256" key="2">
    <source>
        <dbReference type="SAM" id="Phobius"/>
    </source>
</evidence>
<feature type="compositionally biased region" description="Basic and acidic residues" evidence="1">
    <location>
        <begin position="175"/>
        <end position="184"/>
    </location>
</feature>
<feature type="compositionally biased region" description="Basic residues" evidence="1">
    <location>
        <begin position="205"/>
        <end position="214"/>
    </location>
</feature>
<keyword evidence="6" id="KW-1185">Reference proteome</keyword>
<evidence type="ECO:0000259" key="3">
    <source>
        <dbReference type="Pfam" id="PF09922"/>
    </source>
</evidence>
<dbReference type="Pfam" id="PF09922">
    <property type="entry name" value="LiaF-like_C"/>
    <property type="match status" value="1"/>
</dbReference>
<dbReference type="Pfam" id="PF22570">
    <property type="entry name" value="LiaF-TM"/>
    <property type="match status" value="1"/>
</dbReference>
<feature type="region of interest" description="Disordered" evidence="1">
    <location>
        <begin position="175"/>
        <end position="219"/>
    </location>
</feature>
<comment type="caution">
    <text evidence="5">The sequence shown here is derived from an EMBL/GenBank/DDBJ whole genome shotgun (WGS) entry which is preliminary data.</text>
</comment>
<feature type="domain" description="LiaF transmembrane" evidence="4">
    <location>
        <begin position="14"/>
        <end position="128"/>
    </location>
</feature>
<feature type="transmembrane region" description="Helical" evidence="2">
    <location>
        <begin position="12"/>
        <end position="29"/>
    </location>
</feature>
<dbReference type="NCBIfam" id="NF040535">
    <property type="entry name" value="LiaF_C_term"/>
    <property type="match status" value="1"/>
</dbReference>
<keyword evidence="2" id="KW-1133">Transmembrane helix</keyword>
<dbReference type="InterPro" id="IPR054331">
    <property type="entry name" value="LiaF_TM"/>
</dbReference>
<dbReference type="AlphaFoldDB" id="A0A3M7TYJ4"/>
<evidence type="ECO:0000313" key="6">
    <source>
        <dbReference type="Proteomes" id="UP000278746"/>
    </source>
</evidence>
<gene>
    <name evidence="5" type="ORF">EBO34_08580</name>
</gene>
<keyword evidence="2" id="KW-0812">Transmembrane</keyword>
<feature type="transmembrane region" description="Helical" evidence="2">
    <location>
        <begin position="74"/>
        <end position="93"/>
    </location>
</feature>
<evidence type="ECO:0008006" key="7">
    <source>
        <dbReference type="Google" id="ProtNLM"/>
    </source>
</evidence>
<reference evidence="5 6" key="1">
    <citation type="submission" date="2018-10" db="EMBL/GenBank/DDBJ databases">
        <title>Bacillus Keqinensis sp. nov., a moderately halophilic bacterium isolated from a saline-alkaline lake.</title>
        <authorList>
            <person name="Wang H."/>
        </authorList>
    </citation>
    <scope>NUCLEOTIDE SEQUENCE [LARGE SCALE GENOMIC DNA]</scope>
    <source>
        <strain evidence="5 6">KQ-3</strain>
    </source>
</reference>
<proteinExistence type="predicted"/>
<evidence type="ECO:0000256" key="1">
    <source>
        <dbReference type="SAM" id="MobiDB-lite"/>
    </source>
</evidence>